<protein>
    <recommendedName>
        <fullName evidence="1">GmrSD restriction endonucleases N-terminal domain-containing protein</fullName>
    </recommendedName>
</protein>
<evidence type="ECO:0000313" key="2">
    <source>
        <dbReference type="EMBL" id="DAE28605.1"/>
    </source>
</evidence>
<organism evidence="2">
    <name type="scientific">virus sp. ctmTa7</name>
    <dbReference type="NCBI Taxonomy" id="2828255"/>
    <lineage>
        <taxon>Viruses</taxon>
    </lineage>
</organism>
<dbReference type="Pfam" id="PF03235">
    <property type="entry name" value="GmrSD_N"/>
    <property type="match status" value="1"/>
</dbReference>
<dbReference type="EMBL" id="BK059091">
    <property type="protein sequence ID" value="DAE28605.1"/>
    <property type="molecule type" value="Genomic_DNA"/>
</dbReference>
<name>A0A8S5RC11_9VIRU</name>
<dbReference type="InterPro" id="IPR004919">
    <property type="entry name" value="GmrSD_N"/>
</dbReference>
<reference evidence="2" key="1">
    <citation type="journal article" date="2021" name="Proc. Natl. Acad. Sci. U.S.A.">
        <title>A Catalog of Tens of Thousands of Viruses from Human Metagenomes Reveals Hidden Associations with Chronic Diseases.</title>
        <authorList>
            <person name="Tisza M.J."/>
            <person name="Buck C.B."/>
        </authorList>
    </citation>
    <scope>NUCLEOTIDE SEQUENCE</scope>
    <source>
        <strain evidence="2">CtmTa7</strain>
    </source>
</reference>
<accession>A0A8S5RC11</accession>
<feature type="domain" description="GmrSD restriction endonucleases N-terminal" evidence="1">
    <location>
        <begin position="44"/>
        <end position="129"/>
    </location>
</feature>
<evidence type="ECO:0000259" key="1">
    <source>
        <dbReference type="Pfam" id="PF03235"/>
    </source>
</evidence>
<dbReference type="PANTHER" id="PTHR39639:SF1">
    <property type="entry name" value="DUF262 DOMAIN-CONTAINING PROTEIN"/>
    <property type="match status" value="1"/>
</dbReference>
<sequence length="179" mass="21142">MKITRFKDIPQLTRAGTYNINVPLTHILKTLSEWEEDEYYRLQLNPNFQRGHVWTENQQIAYVEFLLRGGKSAKVIYFNKPSWQTVEPINGYDDFVCVDGLQRITAVTKFLKNEIKVFGSYYKDFEDKIPLSVDLIFNVNDLKNEKEVLQWYVDMNAGGTPHKNEEIERVKQMIEELEK</sequence>
<dbReference type="PANTHER" id="PTHR39639">
    <property type="entry name" value="CHROMOSOME 16, WHOLE GENOME SHOTGUN SEQUENCE"/>
    <property type="match status" value="1"/>
</dbReference>
<proteinExistence type="predicted"/>